<evidence type="ECO:0000256" key="2">
    <source>
        <dbReference type="ARBA" id="ARBA00022630"/>
    </source>
</evidence>
<dbReference type="Pfam" id="PF04324">
    <property type="entry name" value="Fer2_BFD"/>
    <property type="match status" value="1"/>
</dbReference>
<gene>
    <name evidence="6" type="ORF">GCM10022215_26700</name>
</gene>
<reference evidence="7" key="1">
    <citation type="journal article" date="2019" name="Int. J. Syst. Evol. Microbiol.">
        <title>The Global Catalogue of Microorganisms (GCM) 10K type strain sequencing project: providing services to taxonomists for standard genome sequencing and annotation.</title>
        <authorList>
            <consortium name="The Broad Institute Genomics Platform"/>
            <consortium name="The Broad Institute Genome Sequencing Center for Infectious Disease"/>
            <person name="Wu L."/>
            <person name="Ma J."/>
        </authorList>
    </citation>
    <scope>NUCLEOTIDE SEQUENCE [LARGE SCALE GENOMIC DNA]</scope>
    <source>
        <strain evidence="7">JCM 16703</strain>
    </source>
</reference>
<evidence type="ECO:0000313" key="7">
    <source>
        <dbReference type="Proteomes" id="UP001501495"/>
    </source>
</evidence>
<dbReference type="Gene3D" id="3.50.50.60">
    <property type="entry name" value="FAD/NAD(P)-binding domain"/>
    <property type="match status" value="2"/>
</dbReference>
<protein>
    <submittedName>
        <fullName evidence="6">FAD-dependent oxidoreductase</fullName>
    </submittedName>
</protein>
<dbReference type="Pfam" id="PF07992">
    <property type="entry name" value="Pyr_redox_2"/>
    <property type="match status" value="1"/>
</dbReference>
<evidence type="ECO:0000256" key="1">
    <source>
        <dbReference type="ARBA" id="ARBA00001974"/>
    </source>
</evidence>
<dbReference type="RefSeq" id="WP_344733928.1">
    <property type="nucleotide sequence ID" value="NZ_BAAAZH010000020.1"/>
</dbReference>
<dbReference type="InterPro" id="IPR050260">
    <property type="entry name" value="FAD-bd_OxRdtase"/>
</dbReference>
<organism evidence="6 7">
    <name type="scientific">Nocardioides fonticola</name>
    <dbReference type="NCBI Taxonomy" id="450363"/>
    <lineage>
        <taxon>Bacteria</taxon>
        <taxon>Bacillati</taxon>
        <taxon>Actinomycetota</taxon>
        <taxon>Actinomycetes</taxon>
        <taxon>Propionibacteriales</taxon>
        <taxon>Nocardioidaceae</taxon>
        <taxon>Nocardioides</taxon>
    </lineage>
</organism>
<evidence type="ECO:0000259" key="4">
    <source>
        <dbReference type="Pfam" id="PF04324"/>
    </source>
</evidence>
<proteinExistence type="predicted"/>
<dbReference type="Proteomes" id="UP001501495">
    <property type="component" value="Unassembled WGS sequence"/>
</dbReference>
<comment type="cofactor">
    <cofactor evidence="1">
        <name>FAD</name>
        <dbReference type="ChEBI" id="CHEBI:57692"/>
    </cofactor>
</comment>
<keyword evidence="3" id="KW-0274">FAD</keyword>
<dbReference type="PANTHER" id="PTHR43429:SF3">
    <property type="entry name" value="NITRITE REDUCTASE [NAD(P)H]"/>
    <property type="match status" value="1"/>
</dbReference>
<keyword evidence="7" id="KW-1185">Reference proteome</keyword>
<name>A0ABP7XMD0_9ACTN</name>
<dbReference type="PANTHER" id="PTHR43429">
    <property type="entry name" value="PYRIDINE NUCLEOTIDE-DISULFIDE OXIDOREDUCTASE DOMAIN-CONTAINING"/>
    <property type="match status" value="1"/>
</dbReference>
<dbReference type="InterPro" id="IPR041854">
    <property type="entry name" value="BFD-like_2Fe2S-bd_dom_sf"/>
</dbReference>
<dbReference type="InterPro" id="IPR023753">
    <property type="entry name" value="FAD/NAD-binding_dom"/>
</dbReference>
<evidence type="ECO:0000313" key="6">
    <source>
        <dbReference type="EMBL" id="GAA4121641.1"/>
    </source>
</evidence>
<dbReference type="InterPro" id="IPR007419">
    <property type="entry name" value="BFD-like_2Fe2S-bd_dom"/>
</dbReference>
<feature type="domain" description="BFD-like [2Fe-2S]-binding" evidence="4">
    <location>
        <begin position="417"/>
        <end position="459"/>
    </location>
</feature>
<keyword evidence="2" id="KW-0285">Flavoprotein</keyword>
<sequence length="470" mass="49798">MSTGERLVIVGGGMAAARLVELLLARDHTGTITVLSDEQYPPYNRILLSAVLDGTHRIESLPLHGAAWYADRGVDLRLGVRVVGLDRERREVQVADGDPVPYDRLVLATGLVPTLPPMRGLLDAEGRLDDRVHAFRDLDDCRRLLDAVPHARRAAVVGGGLLGLQVARGLAARGVEVEIVEGADHLMRHQLDAAAGRILVRDLRRLGTEVYCNARAVRLTDEGVVLDNGYLLEVDLVVITAGGRPSVALARAAGLAVGRGVVVDDRLTTDDPRIHALGDCAEHDGRTPGFVSPAWEQAEVLADVLCGVAAARYEGSRIVARLRARDLEVAVLGDPEHTEGERVEVSNPLTRSHRTLVMREGRIVAAALVGDLSRVGLITQHFDRGTRLAPQEAGLLLLGDPAPAADLAAALGDSAEVCACAGVSAGEIRACASLDDVVRCTRATTGCGGCAPTVRQLLAGRALEGKGVTR</sequence>
<evidence type="ECO:0000259" key="5">
    <source>
        <dbReference type="Pfam" id="PF07992"/>
    </source>
</evidence>
<dbReference type="InterPro" id="IPR036188">
    <property type="entry name" value="FAD/NAD-bd_sf"/>
</dbReference>
<comment type="caution">
    <text evidence="6">The sequence shown here is derived from an EMBL/GenBank/DDBJ whole genome shotgun (WGS) entry which is preliminary data.</text>
</comment>
<dbReference type="PRINTS" id="PR00368">
    <property type="entry name" value="FADPNR"/>
</dbReference>
<dbReference type="SUPFAM" id="SSF51905">
    <property type="entry name" value="FAD/NAD(P)-binding domain"/>
    <property type="match status" value="2"/>
</dbReference>
<dbReference type="EMBL" id="BAAAZH010000020">
    <property type="protein sequence ID" value="GAA4121641.1"/>
    <property type="molecule type" value="Genomic_DNA"/>
</dbReference>
<accession>A0ABP7XMD0</accession>
<evidence type="ECO:0000256" key="3">
    <source>
        <dbReference type="ARBA" id="ARBA00022827"/>
    </source>
</evidence>
<feature type="domain" description="FAD/NAD(P)-binding" evidence="5">
    <location>
        <begin position="6"/>
        <end position="298"/>
    </location>
</feature>
<dbReference type="Gene3D" id="1.10.10.1100">
    <property type="entry name" value="BFD-like [2Fe-2S]-binding domain"/>
    <property type="match status" value="1"/>
</dbReference>